<evidence type="ECO:0000256" key="1">
    <source>
        <dbReference type="SAM" id="Phobius"/>
    </source>
</evidence>
<keyword evidence="1" id="KW-0812">Transmembrane</keyword>
<protein>
    <submittedName>
        <fullName evidence="2">Uncharacterized protein</fullName>
    </submittedName>
</protein>
<reference evidence="2 3" key="1">
    <citation type="submission" date="2016-10" db="EMBL/GenBank/DDBJ databases">
        <authorList>
            <person name="de Groot N.N."/>
        </authorList>
    </citation>
    <scope>NUCLEOTIDE SEQUENCE [LARGE SCALE GENOMIC DNA]</scope>
    <source>
        <strain evidence="2 3">DSM 17073</strain>
    </source>
</reference>
<sequence>MLPEAILLGPLVIKATLIVTLLGLVGGGLFFLLYESI</sequence>
<dbReference type="STRING" id="306540.SAMN05421839_10874"/>
<organism evidence="2 3">
    <name type="scientific">Halolactibacillus halophilus</name>
    <dbReference type="NCBI Taxonomy" id="306540"/>
    <lineage>
        <taxon>Bacteria</taxon>
        <taxon>Bacillati</taxon>
        <taxon>Bacillota</taxon>
        <taxon>Bacilli</taxon>
        <taxon>Bacillales</taxon>
        <taxon>Bacillaceae</taxon>
        <taxon>Halolactibacillus</taxon>
    </lineage>
</organism>
<name>A0A1I5NCC3_9BACI</name>
<feature type="transmembrane region" description="Helical" evidence="1">
    <location>
        <begin position="12"/>
        <end position="34"/>
    </location>
</feature>
<evidence type="ECO:0000313" key="2">
    <source>
        <dbReference type="EMBL" id="SFP19026.1"/>
    </source>
</evidence>
<dbReference type="EMBL" id="FOXC01000008">
    <property type="protein sequence ID" value="SFP19026.1"/>
    <property type="molecule type" value="Genomic_DNA"/>
</dbReference>
<dbReference type="AlphaFoldDB" id="A0A1I5NCC3"/>
<dbReference type="Proteomes" id="UP000242243">
    <property type="component" value="Unassembled WGS sequence"/>
</dbReference>
<keyword evidence="1" id="KW-0472">Membrane</keyword>
<evidence type="ECO:0000313" key="3">
    <source>
        <dbReference type="Proteomes" id="UP000242243"/>
    </source>
</evidence>
<accession>A0A1I5NCC3</accession>
<gene>
    <name evidence="2" type="ORF">SAMN05421839_10874</name>
</gene>
<keyword evidence="1" id="KW-1133">Transmembrane helix</keyword>
<proteinExistence type="predicted"/>